<name>A0ABY9FZ86_9PSED</name>
<reference evidence="1 2" key="1">
    <citation type="submission" date="2023-02" db="EMBL/GenBank/DDBJ databases">
        <title>Evolution of Hrp T3SS in non-pathogenic Pseudomonas fluorescens.</title>
        <authorList>
            <person name="Liao K."/>
            <person name="Wei H."/>
            <person name="Gu Y."/>
        </authorList>
    </citation>
    <scope>NUCLEOTIDE SEQUENCE [LARGE SCALE GENOMIC DNA]</scope>
    <source>
        <strain evidence="1 2">FP2043</strain>
    </source>
</reference>
<organism evidence="1 2">
    <name type="scientific">Pseudomonas lurida</name>
    <dbReference type="NCBI Taxonomy" id="244566"/>
    <lineage>
        <taxon>Bacteria</taxon>
        <taxon>Pseudomonadati</taxon>
        <taxon>Pseudomonadota</taxon>
        <taxon>Gammaproteobacteria</taxon>
        <taxon>Pseudomonadales</taxon>
        <taxon>Pseudomonadaceae</taxon>
        <taxon>Pseudomonas</taxon>
    </lineage>
</organism>
<dbReference type="Proteomes" id="UP001236748">
    <property type="component" value="Chromosome"/>
</dbReference>
<protein>
    <submittedName>
        <fullName evidence="1">Phage tail assembly protein</fullName>
    </submittedName>
</protein>
<dbReference type="RefSeq" id="WP_305390258.1">
    <property type="nucleotide sequence ID" value="NZ_CP117450.1"/>
</dbReference>
<sequence>MTNVSIAAPLPSWLFLSDEGVTVTLKHKANLNGVVTDKLMMRAPSVKDVMAAKIAGNGDHEQVELHLFCSLLTATEAELTALKYKDYMRLQAGYFRLVEEDDV</sequence>
<evidence type="ECO:0000313" key="2">
    <source>
        <dbReference type="Proteomes" id="UP001236748"/>
    </source>
</evidence>
<dbReference type="Pfam" id="PF10109">
    <property type="entry name" value="Phage_TAC_7"/>
    <property type="match status" value="1"/>
</dbReference>
<dbReference type="EMBL" id="CP117450">
    <property type="protein sequence ID" value="WLH08658.1"/>
    <property type="molecule type" value="Genomic_DNA"/>
</dbReference>
<evidence type="ECO:0000313" key="1">
    <source>
        <dbReference type="EMBL" id="WLH08658.1"/>
    </source>
</evidence>
<accession>A0ABY9FZ86</accession>
<keyword evidence="2" id="KW-1185">Reference proteome</keyword>
<gene>
    <name evidence="1" type="ORF">PSH67_08335</name>
</gene>
<dbReference type="InterPro" id="IPR019289">
    <property type="entry name" value="Phage_tail_E/E"/>
</dbReference>
<proteinExistence type="predicted"/>